<protein>
    <submittedName>
        <fullName evidence="2">Uncharacterized protein</fullName>
    </submittedName>
</protein>
<accession>A0A5N5WMV9</accession>
<proteinExistence type="predicted"/>
<sequence length="85" mass="9963">MLSKNWPFPATERSHLCRCCQWTHVQIHDVAVLYSVVVLFLQGPSVYLHREKRTEQRRGNETGQYRVSALYVFMAIPHRTTSACR</sequence>
<evidence type="ECO:0000313" key="3">
    <source>
        <dbReference type="Proteomes" id="UP000326565"/>
    </source>
</evidence>
<gene>
    <name evidence="2" type="ORF">BDV29DRAFT_184262</name>
</gene>
<keyword evidence="3" id="KW-1185">Reference proteome</keyword>
<evidence type="ECO:0000313" key="2">
    <source>
        <dbReference type="EMBL" id="KAB8068624.1"/>
    </source>
</evidence>
<evidence type="ECO:0000256" key="1">
    <source>
        <dbReference type="SAM" id="Phobius"/>
    </source>
</evidence>
<organism evidence="2 3">
    <name type="scientific">Aspergillus leporis</name>
    <dbReference type="NCBI Taxonomy" id="41062"/>
    <lineage>
        <taxon>Eukaryota</taxon>
        <taxon>Fungi</taxon>
        <taxon>Dikarya</taxon>
        <taxon>Ascomycota</taxon>
        <taxon>Pezizomycotina</taxon>
        <taxon>Eurotiomycetes</taxon>
        <taxon>Eurotiomycetidae</taxon>
        <taxon>Eurotiales</taxon>
        <taxon>Aspergillaceae</taxon>
        <taxon>Aspergillus</taxon>
        <taxon>Aspergillus subgen. Circumdati</taxon>
    </lineage>
</organism>
<keyword evidence="1" id="KW-0472">Membrane</keyword>
<keyword evidence="1" id="KW-0812">Transmembrane</keyword>
<dbReference type="AlphaFoldDB" id="A0A5N5WMV9"/>
<dbReference type="EMBL" id="ML732382">
    <property type="protein sequence ID" value="KAB8068624.1"/>
    <property type="molecule type" value="Genomic_DNA"/>
</dbReference>
<dbReference type="Proteomes" id="UP000326565">
    <property type="component" value="Unassembled WGS sequence"/>
</dbReference>
<name>A0A5N5WMV9_9EURO</name>
<reference evidence="2 3" key="1">
    <citation type="submission" date="2019-04" db="EMBL/GenBank/DDBJ databases">
        <title>Friends and foes A comparative genomics study of 23 Aspergillus species from section Flavi.</title>
        <authorList>
            <consortium name="DOE Joint Genome Institute"/>
            <person name="Kjaerbolling I."/>
            <person name="Vesth T."/>
            <person name="Frisvad J.C."/>
            <person name="Nybo J.L."/>
            <person name="Theobald S."/>
            <person name="Kildgaard S."/>
            <person name="Isbrandt T."/>
            <person name="Kuo A."/>
            <person name="Sato A."/>
            <person name="Lyhne E.K."/>
            <person name="Kogle M.E."/>
            <person name="Wiebenga A."/>
            <person name="Kun R.S."/>
            <person name="Lubbers R.J."/>
            <person name="Makela M.R."/>
            <person name="Barry K."/>
            <person name="Chovatia M."/>
            <person name="Clum A."/>
            <person name="Daum C."/>
            <person name="Haridas S."/>
            <person name="He G."/>
            <person name="LaButti K."/>
            <person name="Lipzen A."/>
            <person name="Mondo S."/>
            <person name="Riley R."/>
            <person name="Salamov A."/>
            <person name="Simmons B.A."/>
            <person name="Magnuson J.K."/>
            <person name="Henrissat B."/>
            <person name="Mortensen U.H."/>
            <person name="Larsen T.O."/>
            <person name="Devries R.P."/>
            <person name="Grigoriev I.V."/>
            <person name="Machida M."/>
            <person name="Baker S.E."/>
            <person name="Andersen M.R."/>
        </authorList>
    </citation>
    <scope>NUCLEOTIDE SEQUENCE [LARGE SCALE GENOMIC DNA]</scope>
    <source>
        <strain evidence="2 3">CBS 151.66</strain>
    </source>
</reference>
<keyword evidence="1" id="KW-1133">Transmembrane helix</keyword>
<feature type="transmembrane region" description="Helical" evidence="1">
    <location>
        <begin position="31"/>
        <end position="48"/>
    </location>
</feature>